<dbReference type="PANTHER" id="PTHR12210">
    <property type="entry name" value="DULLARD PROTEIN PHOSPHATASE"/>
    <property type="match status" value="1"/>
</dbReference>
<dbReference type="SMART" id="SM00577">
    <property type="entry name" value="CPDc"/>
    <property type="match status" value="1"/>
</dbReference>
<dbReference type="Gene3D" id="3.40.50.1000">
    <property type="entry name" value="HAD superfamily/HAD-like"/>
    <property type="match status" value="1"/>
</dbReference>
<dbReference type="InterPro" id="IPR004274">
    <property type="entry name" value="FCP1_dom"/>
</dbReference>
<accession>A0ABR2YTQ9</accession>
<dbReference type="Pfam" id="PF03031">
    <property type="entry name" value="NIF"/>
    <property type="match status" value="1"/>
</dbReference>
<keyword evidence="4" id="KW-1185">Reference proteome</keyword>
<dbReference type="PROSITE" id="PS50969">
    <property type="entry name" value="FCP1"/>
    <property type="match status" value="1"/>
</dbReference>
<feature type="domain" description="FCP1 homology" evidence="2">
    <location>
        <begin position="130"/>
        <end position="288"/>
    </location>
</feature>
<dbReference type="SUPFAM" id="SSF56784">
    <property type="entry name" value="HAD-like"/>
    <property type="match status" value="1"/>
</dbReference>
<dbReference type="InterPro" id="IPR036412">
    <property type="entry name" value="HAD-like_sf"/>
</dbReference>
<dbReference type="InterPro" id="IPR023214">
    <property type="entry name" value="HAD_sf"/>
</dbReference>
<protein>
    <recommendedName>
        <fullName evidence="2">FCP1 homology domain-containing protein</fullName>
    </recommendedName>
</protein>
<feature type="region of interest" description="Disordered" evidence="1">
    <location>
        <begin position="322"/>
        <end position="345"/>
    </location>
</feature>
<reference evidence="3 4" key="1">
    <citation type="journal article" date="2024" name="Nat. Commun.">
        <title>Phylogenomics reveals the evolutionary origins of lichenization in chlorophyte algae.</title>
        <authorList>
            <person name="Puginier C."/>
            <person name="Libourel C."/>
            <person name="Otte J."/>
            <person name="Skaloud P."/>
            <person name="Haon M."/>
            <person name="Grisel S."/>
            <person name="Petersen M."/>
            <person name="Berrin J.G."/>
            <person name="Delaux P.M."/>
            <person name="Dal Grande F."/>
            <person name="Keller J."/>
        </authorList>
    </citation>
    <scope>NUCLEOTIDE SEQUENCE [LARGE SCALE GENOMIC DNA]</scope>
    <source>
        <strain evidence="3 4">SAG 216-7</strain>
    </source>
</reference>
<dbReference type="EMBL" id="JALJOT010000005">
    <property type="protein sequence ID" value="KAK9915215.1"/>
    <property type="molecule type" value="Genomic_DNA"/>
</dbReference>
<dbReference type="Proteomes" id="UP001491310">
    <property type="component" value="Unassembled WGS sequence"/>
</dbReference>
<evidence type="ECO:0000313" key="4">
    <source>
        <dbReference type="Proteomes" id="UP001491310"/>
    </source>
</evidence>
<comment type="caution">
    <text evidence="3">The sequence shown here is derived from an EMBL/GenBank/DDBJ whole genome shotgun (WGS) entry which is preliminary data.</text>
</comment>
<evidence type="ECO:0000313" key="3">
    <source>
        <dbReference type="EMBL" id="KAK9915215.1"/>
    </source>
</evidence>
<name>A0ABR2YTQ9_9CHLO</name>
<dbReference type="NCBIfam" id="TIGR02251">
    <property type="entry name" value="HIF-SF_euk"/>
    <property type="match status" value="1"/>
</dbReference>
<proteinExistence type="predicted"/>
<evidence type="ECO:0000256" key="1">
    <source>
        <dbReference type="SAM" id="MobiDB-lite"/>
    </source>
</evidence>
<dbReference type="InterPro" id="IPR011948">
    <property type="entry name" value="Dullard_phosphatase"/>
</dbReference>
<dbReference type="InterPro" id="IPR050365">
    <property type="entry name" value="TIM50"/>
</dbReference>
<gene>
    <name evidence="3" type="ORF">WJX75_006304</name>
</gene>
<organism evidence="3 4">
    <name type="scientific">Coccomyxa subellipsoidea</name>
    <dbReference type="NCBI Taxonomy" id="248742"/>
    <lineage>
        <taxon>Eukaryota</taxon>
        <taxon>Viridiplantae</taxon>
        <taxon>Chlorophyta</taxon>
        <taxon>core chlorophytes</taxon>
        <taxon>Trebouxiophyceae</taxon>
        <taxon>Trebouxiophyceae incertae sedis</taxon>
        <taxon>Coccomyxaceae</taxon>
        <taxon>Coccomyxa</taxon>
    </lineage>
</organism>
<feature type="region of interest" description="Disordered" evidence="1">
    <location>
        <begin position="22"/>
        <end position="67"/>
    </location>
</feature>
<dbReference type="CDD" id="cd07521">
    <property type="entry name" value="HAD_FCP1-like"/>
    <property type="match status" value="1"/>
</dbReference>
<evidence type="ECO:0000259" key="2">
    <source>
        <dbReference type="PROSITE" id="PS50969"/>
    </source>
</evidence>
<sequence>MVRSTENRNSLLQLTKRVQIANNDREAIDTGDDSAAPDDHRHAPEESVITQVTTRDDKSPATLQYSDTDTTERALSWKERLRALFCCFAPDANEQYYRSNEAETAIIRPPQPPTPPVYRGEPVLGPLQEQDTGKKTLVLDLDETLVHSSFKPIPNPDYIIPVEIEGKIVDVYVLKRPWLDHFMNAIAGCFEVVVFTASLSKYADPLLDLMDKSKVVRWRLFREACCPYEGNYVKDLTCLGRPLPDSIIVDNSPHSYVFQPDNALPIGTFIDDPNDRELLDILPVLKAVEKVDDVRVQLGTLVAQLAQNQLQRRSMTKPGVFGDSAKPPGEPANWGTPTSGPAPSCGQRPCTCPSGVPESMGTGLRKNGVGKAAGRTVPERIRSAAIEAWKGGHFM</sequence>